<organism evidence="1 2">
    <name type="scientific">Bacteroides stercoris CC31F</name>
    <dbReference type="NCBI Taxonomy" id="1073351"/>
    <lineage>
        <taxon>Bacteria</taxon>
        <taxon>Pseudomonadati</taxon>
        <taxon>Bacteroidota</taxon>
        <taxon>Bacteroidia</taxon>
        <taxon>Bacteroidales</taxon>
        <taxon>Bacteroidaceae</taxon>
        <taxon>Bacteroides</taxon>
    </lineage>
</organism>
<dbReference type="EMBL" id="ATFP01000049">
    <property type="protein sequence ID" value="EPH18424.1"/>
    <property type="molecule type" value="Genomic_DNA"/>
</dbReference>
<accession>S3Y670</accession>
<dbReference type="Proteomes" id="UP000014614">
    <property type="component" value="Unassembled WGS sequence"/>
</dbReference>
<sequence>MNIINNGNSFLLLKYRLTFAAGIKNKIDVMNAIIGKKNSQFPIRIYLMPYSFFGRVELLCSLILWCMHCVNHLQRLRLTDSIFSVWTIRLQPALYRYPAILFPS</sequence>
<reference evidence="1 2" key="1">
    <citation type="submission" date="2013-05" db="EMBL/GenBank/DDBJ databases">
        <title>The Genome Sequence of Bacteroides stercoris CC31F.</title>
        <authorList>
            <consortium name="The Broad Institute Genomics Platform"/>
            <person name="Earl A."/>
            <person name="Ward D."/>
            <person name="Feldgarden M."/>
            <person name="Gevers D."/>
            <person name="Oliphant K."/>
            <person name="Allen-Vercoe E."/>
            <person name="Walker B."/>
            <person name="Young S."/>
            <person name="Zeng Q."/>
            <person name="Gargeya S."/>
            <person name="Fitzgerald M."/>
            <person name="Haas B."/>
            <person name="Abouelleil A."/>
            <person name="Allen A.W."/>
            <person name="Alvarado L."/>
            <person name="Arachchi H.M."/>
            <person name="Berlin A.M."/>
            <person name="Chapman S.B."/>
            <person name="Gainer-Dewar J."/>
            <person name="Goldberg J."/>
            <person name="Griggs A."/>
            <person name="Gujja S."/>
            <person name="Hansen M."/>
            <person name="Howarth C."/>
            <person name="Imamovic A."/>
            <person name="Ireland A."/>
            <person name="Larimer J."/>
            <person name="McCowan C."/>
            <person name="Murphy C."/>
            <person name="Pearson M."/>
            <person name="Poon T.W."/>
            <person name="Priest M."/>
            <person name="Roberts A."/>
            <person name="Saif S."/>
            <person name="Shea T."/>
            <person name="Sisk P."/>
            <person name="Sykes S."/>
            <person name="Wortman J."/>
            <person name="Nusbaum C."/>
            <person name="Birren B."/>
        </authorList>
    </citation>
    <scope>NUCLEOTIDE SEQUENCE [LARGE SCALE GENOMIC DNA]</scope>
    <source>
        <strain evidence="1 2">CC31F</strain>
    </source>
</reference>
<protein>
    <submittedName>
        <fullName evidence="1">Uncharacterized protein</fullName>
    </submittedName>
</protein>
<dbReference type="HOGENOM" id="CLU_2244584_0_0_10"/>
<evidence type="ECO:0000313" key="1">
    <source>
        <dbReference type="EMBL" id="EPH18424.1"/>
    </source>
</evidence>
<gene>
    <name evidence="1" type="ORF">HMPREF1181_02889</name>
</gene>
<evidence type="ECO:0000313" key="2">
    <source>
        <dbReference type="Proteomes" id="UP000014614"/>
    </source>
</evidence>
<comment type="caution">
    <text evidence="1">The sequence shown here is derived from an EMBL/GenBank/DDBJ whole genome shotgun (WGS) entry which is preliminary data.</text>
</comment>
<name>S3Y670_BACSE</name>
<proteinExistence type="predicted"/>
<dbReference type="AlphaFoldDB" id="S3Y670"/>